<dbReference type="PROSITE" id="PS50885">
    <property type="entry name" value="HAMP"/>
    <property type="match status" value="1"/>
</dbReference>
<keyword evidence="14" id="KW-1185">Reference proteome</keyword>
<evidence type="ECO:0000259" key="11">
    <source>
        <dbReference type="PROSITE" id="PS50109"/>
    </source>
</evidence>
<evidence type="ECO:0000313" key="13">
    <source>
        <dbReference type="EMBL" id="CUB06338.1"/>
    </source>
</evidence>
<dbReference type="InterPro" id="IPR003594">
    <property type="entry name" value="HATPase_dom"/>
</dbReference>
<evidence type="ECO:0000256" key="7">
    <source>
        <dbReference type="ARBA" id="ARBA00022777"/>
    </source>
</evidence>
<dbReference type="Gene3D" id="1.10.287.130">
    <property type="match status" value="1"/>
</dbReference>
<keyword evidence="10" id="KW-0472">Membrane</keyword>
<dbReference type="GO" id="GO:0000155">
    <property type="term" value="F:phosphorelay sensor kinase activity"/>
    <property type="evidence" value="ECO:0007669"/>
    <property type="project" value="InterPro"/>
</dbReference>
<dbReference type="InterPro" id="IPR000014">
    <property type="entry name" value="PAS"/>
</dbReference>
<feature type="transmembrane region" description="Helical" evidence="10">
    <location>
        <begin position="74"/>
        <end position="100"/>
    </location>
</feature>
<dbReference type="SUPFAM" id="SSF158472">
    <property type="entry name" value="HAMP domain-like"/>
    <property type="match status" value="1"/>
</dbReference>
<evidence type="ECO:0000256" key="4">
    <source>
        <dbReference type="ARBA" id="ARBA00022553"/>
    </source>
</evidence>
<dbReference type="OrthoDB" id="5287283at2"/>
<dbReference type="AlphaFoldDB" id="A0A0K6ITB6"/>
<dbReference type="InterPro" id="IPR036890">
    <property type="entry name" value="HATPase_C_sf"/>
</dbReference>
<comment type="catalytic activity">
    <reaction evidence="1">
        <text>ATP + protein L-histidine = ADP + protein N-phospho-L-histidine.</text>
        <dbReference type="EC" id="2.7.13.3"/>
    </reaction>
</comment>
<dbReference type="Gene3D" id="3.30.450.20">
    <property type="entry name" value="PAS domain"/>
    <property type="match status" value="1"/>
</dbReference>
<keyword evidence="10" id="KW-0812">Transmembrane</keyword>
<dbReference type="SMART" id="SM00388">
    <property type="entry name" value="HisKA"/>
    <property type="match status" value="1"/>
</dbReference>
<reference evidence="14" key="1">
    <citation type="submission" date="2015-08" db="EMBL/GenBank/DDBJ databases">
        <authorList>
            <person name="Babu N.S."/>
            <person name="Beckwith C.J."/>
            <person name="Beseler K.G."/>
            <person name="Brison A."/>
            <person name="Carone J.V."/>
            <person name="Caskin T.P."/>
            <person name="Diamond M."/>
            <person name="Durham M.E."/>
            <person name="Foxe J.M."/>
            <person name="Go M."/>
            <person name="Henderson B.A."/>
            <person name="Jones I.B."/>
            <person name="McGettigan J.A."/>
            <person name="Micheletti S.J."/>
            <person name="Nasrallah M.E."/>
            <person name="Ortiz D."/>
            <person name="Piller C.R."/>
            <person name="Privatt S.R."/>
            <person name="Schneider S.L."/>
            <person name="Sharp S."/>
            <person name="Smith T.C."/>
            <person name="Stanton J.D."/>
            <person name="Ullery H.E."/>
            <person name="Wilson R.J."/>
            <person name="Serrano M.G."/>
            <person name="Buck G."/>
            <person name="Lee V."/>
            <person name="Wang Y."/>
            <person name="Carvalho R."/>
            <person name="Voegtly L."/>
            <person name="Shi R."/>
            <person name="Duckworth R."/>
            <person name="Johnson A."/>
            <person name="Loviza R."/>
            <person name="Walstead R."/>
            <person name="Shah Z."/>
            <person name="Kiflezghi M."/>
            <person name="Wade K."/>
            <person name="Ball S.L."/>
            <person name="Bradley K.W."/>
            <person name="Asai D.J."/>
            <person name="Bowman C.A."/>
            <person name="Russell D.A."/>
            <person name="Pope W.H."/>
            <person name="Jacobs-Sera D."/>
            <person name="Hendrix R.W."/>
            <person name="Hatfull G.F."/>
        </authorList>
    </citation>
    <scope>NUCLEOTIDE SEQUENCE [LARGE SCALE GENOMIC DNA]</scope>
    <source>
        <strain evidence="14">JCM 19170</strain>
    </source>
</reference>
<keyword evidence="6" id="KW-0547">Nucleotide-binding</keyword>
<sequence>MNRGLVVVILAVVAISIFLLATASSNTDVFGSAFPYFLTLNAAVVAGLGVLLGRQAWHLYRQYRRRKFGTRLRVRLTLMFTAMALIPAVILYLVSIFFVVRSIETWFDIRVERALESGVALARNTLDNLVLKARHDAETLRGQLAQAGAVDIATLTPLRENLGVSSITVLNAKGTPLVTVSPDDRWLSSVLPTAIELQAARSTGLFHRVDTSPEGVPVIRVIAVLGATMPGSTTDAAYLQLVQRVPANIVEQIEAVQTAYRDYQQIVVGKEGLQRIYALTLTITVLLSLLAALALAMYLSRKFIAPLMVLAEGTRAVAAGDYRPLAPIAARDELGVLTRSFDAMTQQLAQARQAAEESHAQIEAARAYLETILANLSTGVLAFDTEGKLTIANAAASRILEIDLQGCTGQPPSCWTMEPEFATLITELIGREPAGPTEWRRRCADGHTQVLLLHVASLPTRHGSGRLVVFDDVTDLVQAQRTAAWGEVARRLAHEIKNPLTPIQLSAERLRYKLADRLGPEERQMLERATQTIIDQVEAMKNLVNAFRDYARLPAPKKDWIELQALLRSVLVLYESSPARLELDLPQEPLPALRADASQMRQVLHNLIQNAQDALEGRQDGMIRIEVRRNADTLILRVLDNGPGFPPELLRHAFEPYFTTKPKGTGLGLAVIKKILDDHGARVRLVNRAEGGAMVEIEFPLGDEVREGGRDG</sequence>
<keyword evidence="9" id="KW-0902">Two-component regulatory system</keyword>
<dbReference type="PANTHER" id="PTHR43065:SF10">
    <property type="entry name" value="PEROXIDE STRESS-ACTIVATED HISTIDINE KINASE MAK3"/>
    <property type="match status" value="1"/>
</dbReference>
<dbReference type="Proteomes" id="UP000182108">
    <property type="component" value="Unassembled WGS sequence"/>
</dbReference>
<dbReference type="InterPro" id="IPR036097">
    <property type="entry name" value="HisK_dim/P_sf"/>
</dbReference>
<dbReference type="RefSeq" id="WP_055423074.1">
    <property type="nucleotide sequence ID" value="NZ_CYHH01000003.1"/>
</dbReference>
<proteinExistence type="predicted"/>
<dbReference type="InterPro" id="IPR035965">
    <property type="entry name" value="PAS-like_dom_sf"/>
</dbReference>
<dbReference type="PRINTS" id="PR00344">
    <property type="entry name" value="BCTRLSENSOR"/>
</dbReference>
<dbReference type="InterPro" id="IPR003660">
    <property type="entry name" value="HAMP_dom"/>
</dbReference>
<evidence type="ECO:0000256" key="10">
    <source>
        <dbReference type="SAM" id="Phobius"/>
    </source>
</evidence>
<accession>A0A0K6ITB6</accession>
<evidence type="ECO:0000256" key="5">
    <source>
        <dbReference type="ARBA" id="ARBA00022679"/>
    </source>
</evidence>
<evidence type="ECO:0000256" key="2">
    <source>
        <dbReference type="ARBA" id="ARBA00004370"/>
    </source>
</evidence>
<feature type="transmembrane region" description="Helical" evidence="10">
    <location>
        <begin position="276"/>
        <end position="299"/>
    </location>
</feature>
<gene>
    <name evidence="13" type="ORF">Ga0061068_103104</name>
</gene>
<feature type="transmembrane region" description="Helical" evidence="10">
    <location>
        <begin position="33"/>
        <end position="53"/>
    </location>
</feature>
<comment type="subcellular location">
    <subcellularLocation>
        <location evidence="2">Membrane</location>
    </subcellularLocation>
</comment>
<evidence type="ECO:0000256" key="3">
    <source>
        <dbReference type="ARBA" id="ARBA00012438"/>
    </source>
</evidence>
<dbReference type="EC" id="2.7.13.3" evidence="3"/>
<dbReference type="SUPFAM" id="SSF55874">
    <property type="entry name" value="ATPase domain of HSP90 chaperone/DNA topoisomerase II/histidine kinase"/>
    <property type="match status" value="1"/>
</dbReference>
<evidence type="ECO:0000313" key="14">
    <source>
        <dbReference type="Proteomes" id="UP000182108"/>
    </source>
</evidence>
<dbReference type="EMBL" id="CYHH01000003">
    <property type="protein sequence ID" value="CUB06338.1"/>
    <property type="molecule type" value="Genomic_DNA"/>
</dbReference>
<keyword evidence="4" id="KW-0597">Phosphoprotein</keyword>
<dbReference type="Gene3D" id="3.30.565.10">
    <property type="entry name" value="Histidine kinase-like ATPase, C-terminal domain"/>
    <property type="match status" value="1"/>
</dbReference>
<dbReference type="Pfam" id="PF02518">
    <property type="entry name" value="HATPase_c"/>
    <property type="match status" value="1"/>
</dbReference>
<dbReference type="SUPFAM" id="SSF47384">
    <property type="entry name" value="Homodimeric domain of signal transducing histidine kinase"/>
    <property type="match status" value="1"/>
</dbReference>
<evidence type="ECO:0000259" key="12">
    <source>
        <dbReference type="PROSITE" id="PS50885"/>
    </source>
</evidence>
<dbReference type="CDD" id="cd06225">
    <property type="entry name" value="HAMP"/>
    <property type="match status" value="1"/>
</dbReference>
<feature type="domain" description="Histidine kinase" evidence="11">
    <location>
        <begin position="491"/>
        <end position="703"/>
    </location>
</feature>
<dbReference type="GO" id="GO:0016020">
    <property type="term" value="C:membrane"/>
    <property type="evidence" value="ECO:0007669"/>
    <property type="project" value="UniProtKB-SubCell"/>
</dbReference>
<organism evidence="13 14">
    <name type="scientific">Tepidiphilus thermophilus</name>
    <dbReference type="NCBI Taxonomy" id="876478"/>
    <lineage>
        <taxon>Bacteria</taxon>
        <taxon>Pseudomonadati</taxon>
        <taxon>Pseudomonadota</taxon>
        <taxon>Hydrogenophilia</taxon>
        <taxon>Hydrogenophilales</taxon>
        <taxon>Hydrogenophilaceae</taxon>
        <taxon>Tepidiphilus</taxon>
    </lineage>
</organism>
<keyword evidence="10" id="KW-1133">Transmembrane helix</keyword>
<name>A0A0K6ITB6_9PROT</name>
<dbReference type="PROSITE" id="PS50109">
    <property type="entry name" value="HIS_KIN"/>
    <property type="match status" value="1"/>
</dbReference>
<dbReference type="Pfam" id="PF00672">
    <property type="entry name" value="HAMP"/>
    <property type="match status" value="1"/>
</dbReference>
<feature type="domain" description="HAMP" evidence="12">
    <location>
        <begin position="301"/>
        <end position="353"/>
    </location>
</feature>
<dbReference type="InterPro" id="IPR003661">
    <property type="entry name" value="HisK_dim/P_dom"/>
</dbReference>
<evidence type="ECO:0000256" key="8">
    <source>
        <dbReference type="ARBA" id="ARBA00022840"/>
    </source>
</evidence>
<dbReference type="Gene3D" id="6.10.340.10">
    <property type="match status" value="1"/>
</dbReference>
<dbReference type="InterPro" id="IPR005467">
    <property type="entry name" value="His_kinase_dom"/>
</dbReference>
<evidence type="ECO:0000256" key="9">
    <source>
        <dbReference type="ARBA" id="ARBA00023012"/>
    </source>
</evidence>
<keyword evidence="7 13" id="KW-0418">Kinase</keyword>
<keyword evidence="5" id="KW-0808">Transferase</keyword>
<protein>
    <recommendedName>
        <fullName evidence="3">histidine kinase</fullName>
        <ecNumber evidence="3">2.7.13.3</ecNumber>
    </recommendedName>
</protein>
<dbReference type="InterPro" id="IPR004358">
    <property type="entry name" value="Sig_transdc_His_kin-like_C"/>
</dbReference>
<dbReference type="SUPFAM" id="SSF55785">
    <property type="entry name" value="PYP-like sensor domain (PAS domain)"/>
    <property type="match status" value="1"/>
</dbReference>
<keyword evidence="8" id="KW-0067">ATP-binding</keyword>
<dbReference type="SMART" id="SM00304">
    <property type="entry name" value="HAMP"/>
    <property type="match status" value="1"/>
</dbReference>
<dbReference type="Pfam" id="PF00512">
    <property type="entry name" value="HisKA"/>
    <property type="match status" value="1"/>
</dbReference>
<evidence type="ECO:0000256" key="1">
    <source>
        <dbReference type="ARBA" id="ARBA00000085"/>
    </source>
</evidence>
<dbReference type="PANTHER" id="PTHR43065">
    <property type="entry name" value="SENSOR HISTIDINE KINASE"/>
    <property type="match status" value="1"/>
</dbReference>
<dbReference type="PIRSF" id="PIRSF037532">
    <property type="entry name" value="STHK_NtrY"/>
    <property type="match status" value="1"/>
</dbReference>
<dbReference type="CDD" id="cd00082">
    <property type="entry name" value="HisKA"/>
    <property type="match status" value="1"/>
</dbReference>
<dbReference type="InterPro" id="IPR017232">
    <property type="entry name" value="NtrY"/>
</dbReference>
<evidence type="ECO:0000256" key="6">
    <source>
        <dbReference type="ARBA" id="ARBA00022741"/>
    </source>
</evidence>
<dbReference type="CDD" id="cd00130">
    <property type="entry name" value="PAS"/>
    <property type="match status" value="1"/>
</dbReference>
<dbReference type="GO" id="GO:0005524">
    <property type="term" value="F:ATP binding"/>
    <property type="evidence" value="ECO:0007669"/>
    <property type="project" value="UniProtKB-KW"/>
</dbReference>
<dbReference type="SMART" id="SM00387">
    <property type="entry name" value="HATPase_c"/>
    <property type="match status" value="1"/>
</dbReference>